<evidence type="ECO:0000313" key="7">
    <source>
        <dbReference type="Proteomes" id="UP000019141"/>
    </source>
</evidence>
<sequence>MNIGTSIKQSAGFSLFGVGVIVFVLACLLSAPTVVLAQEDRVEIQVRQTASPDDDYLTWAPTRARVRVRPGASTSDLKVVLTNETDFTMAQRYDQRPYQKHGSVLFDGRDTLPWGETVQQPSLELTLPQTEAWVNFWVAGEFKHPSIGKKDAVIVAHQEQRDGPIIGRLEVMVRIRKNILALEEVEKEDLLEAISDLHNKLDAYIPLVQIHSWTKWGMRRGVNQYPDQGHQFPGFLPWHRIYLLDFERQLQAINPAVTLAYWVQSEDLDGDHSILTTDFLGKTTVPATPPDKVNCLAAGTTEFDTDNPLFGWKMPSESWWRNPDNPCDPSDTACNPDGFQELQRGDSLCSIRDLGFPWLSTEELLAKSDYTSFSSGEEGIENNPHNVGHGLLAINRDGWMGDAKSPRDPIFMLFHSYFDMVWAKWQWQHGRFYQGDDTSDAKVYCPNDAFGTTTTSTCTTGPTDPRGHHLLDTMWPWNGLSGPTSPHCRSWTGCRDRHPPVVKAKFPRSRWSEIWPGDEEATPTPKDAIDYLGMNEGVFDMGFAYDDVPYGIAPAEAPDEERVAEAPRRALRRAAQPRAEALNRMNAILADSQIADPVRIQALNLSSQGTRKRALSEAIRILKDPEDGDTDLDVHAIRTLQALSMRVEGIERMEDIREAVRSALKDPRQPVRQAAIHFLGGRLDPAAIETLKEDLDNHTNPLFTKQEVLRLLSFAGRDHVELMRPFLKHEDPKVRQAAIRALAADPHSYKLILEVMSNENAETSLRNTAIRVLMSTREMGFIDTALDILDDASAELDVQKHALAGLGFFVRANVDELSKEKLKIILDRLFDLSPNQVIALSRTLVRALELTYEALAEKG</sequence>
<proteinExistence type="inferred from homology"/>
<dbReference type="Gene3D" id="1.25.10.10">
    <property type="entry name" value="Leucine-rich Repeat Variant"/>
    <property type="match status" value="2"/>
</dbReference>
<dbReference type="EMBL" id="AZHW01000338">
    <property type="protein sequence ID" value="ETX00440.1"/>
    <property type="molecule type" value="Genomic_DNA"/>
</dbReference>
<feature type="domain" description="Tyrosinase copper-binding" evidence="4">
    <location>
        <begin position="230"/>
        <end position="247"/>
    </location>
</feature>
<dbReference type="GO" id="GO:0016491">
    <property type="term" value="F:oxidoreductase activity"/>
    <property type="evidence" value="ECO:0007669"/>
    <property type="project" value="InterPro"/>
</dbReference>
<dbReference type="Pfam" id="PF00264">
    <property type="entry name" value="Tyrosinase"/>
    <property type="match status" value="1"/>
</dbReference>
<dbReference type="InterPro" id="IPR050316">
    <property type="entry name" value="Tyrosinase/Hemocyanin"/>
</dbReference>
<dbReference type="SUPFAM" id="SSF48056">
    <property type="entry name" value="Di-copper centre-containing domain"/>
    <property type="match status" value="1"/>
</dbReference>
<reference evidence="6 7" key="1">
    <citation type="journal article" date="2014" name="Nature">
        <title>An environmental bacterial taxon with a large and distinct metabolic repertoire.</title>
        <authorList>
            <person name="Wilson M.C."/>
            <person name="Mori T."/>
            <person name="Ruckert C."/>
            <person name="Uria A.R."/>
            <person name="Helf M.J."/>
            <person name="Takada K."/>
            <person name="Gernert C."/>
            <person name="Steffens U.A."/>
            <person name="Heycke N."/>
            <person name="Schmitt S."/>
            <person name="Rinke C."/>
            <person name="Helfrich E.J."/>
            <person name="Brachmann A.O."/>
            <person name="Gurgui C."/>
            <person name="Wakimoto T."/>
            <person name="Kracht M."/>
            <person name="Crusemann M."/>
            <person name="Hentschel U."/>
            <person name="Abe I."/>
            <person name="Matsunaga S."/>
            <person name="Kalinowski J."/>
            <person name="Takeyama H."/>
            <person name="Piel J."/>
        </authorList>
    </citation>
    <scope>NUCLEOTIDE SEQUENCE [LARGE SCALE GENOMIC DNA]</scope>
    <source>
        <strain evidence="7">TSY1</strain>
    </source>
</reference>
<dbReference type="AlphaFoldDB" id="W4LRD4"/>
<dbReference type="GO" id="GO:0046872">
    <property type="term" value="F:metal ion binding"/>
    <property type="evidence" value="ECO:0007669"/>
    <property type="project" value="UniProtKB-KW"/>
</dbReference>
<evidence type="ECO:0000256" key="3">
    <source>
        <dbReference type="ARBA" id="ARBA00023008"/>
    </source>
</evidence>
<dbReference type="InterPro" id="IPR011989">
    <property type="entry name" value="ARM-like"/>
</dbReference>
<comment type="similarity">
    <text evidence="1">Belongs to the tyrosinase family.</text>
</comment>
<gene>
    <name evidence="6" type="ORF">ETSY1_11220</name>
</gene>
<evidence type="ECO:0000259" key="5">
    <source>
        <dbReference type="PROSITE" id="PS00498"/>
    </source>
</evidence>
<dbReference type="Gene3D" id="1.10.1280.10">
    <property type="entry name" value="Di-copper center containing domain from catechol oxidase"/>
    <property type="match status" value="1"/>
</dbReference>
<dbReference type="PRINTS" id="PR00092">
    <property type="entry name" value="TYROSINASE"/>
</dbReference>
<feature type="domain" description="Tyrosinase copper-binding" evidence="5">
    <location>
        <begin position="408"/>
        <end position="419"/>
    </location>
</feature>
<protein>
    <recommendedName>
        <fullName evidence="4 5">Tyrosinase copper-binding domain-containing protein</fullName>
    </recommendedName>
</protein>
<keyword evidence="2" id="KW-0479">Metal-binding</keyword>
<comment type="caution">
    <text evidence="6">The sequence shown here is derived from an EMBL/GenBank/DDBJ whole genome shotgun (WGS) entry which is preliminary data.</text>
</comment>
<evidence type="ECO:0000259" key="4">
    <source>
        <dbReference type="PROSITE" id="PS00497"/>
    </source>
</evidence>
<dbReference type="PANTHER" id="PTHR11474">
    <property type="entry name" value="TYROSINASE FAMILY MEMBER"/>
    <property type="match status" value="1"/>
</dbReference>
<keyword evidence="3" id="KW-0186">Copper</keyword>
<dbReference type="InterPro" id="IPR016024">
    <property type="entry name" value="ARM-type_fold"/>
</dbReference>
<name>W4LRD4_ENTF1</name>
<dbReference type="SUPFAM" id="SSF48371">
    <property type="entry name" value="ARM repeat"/>
    <property type="match status" value="1"/>
</dbReference>
<dbReference type="PROSITE" id="PS00498">
    <property type="entry name" value="TYROSINASE_2"/>
    <property type="match status" value="1"/>
</dbReference>
<dbReference type="HOGENOM" id="CLU_332809_0_0_7"/>
<organism evidence="6 7">
    <name type="scientific">Entotheonella factor</name>
    <dbReference type="NCBI Taxonomy" id="1429438"/>
    <lineage>
        <taxon>Bacteria</taxon>
        <taxon>Pseudomonadati</taxon>
        <taxon>Nitrospinota/Tectimicrobiota group</taxon>
        <taxon>Candidatus Tectimicrobiota</taxon>
        <taxon>Candidatus Entotheonellia</taxon>
        <taxon>Candidatus Entotheonellales</taxon>
        <taxon>Candidatus Entotheonellaceae</taxon>
        <taxon>Candidatus Entotheonella</taxon>
    </lineage>
</organism>
<accession>W4LRD4</accession>
<evidence type="ECO:0000313" key="6">
    <source>
        <dbReference type="EMBL" id="ETX00440.1"/>
    </source>
</evidence>
<dbReference type="PROSITE" id="PS00497">
    <property type="entry name" value="TYROSINASE_1"/>
    <property type="match status" value="1"/>
</dbReference>
<keyword evidence="7" id="KW-1185">Reference proteome</keyword>
<dbReference type="PANTHER" id="PTHR11474:SF126">
    <property type="entry name" value="TYROSINASE-LIKE PROTEIN TYR-1-RELATED"/>
    <property type="match status" value="1"/>
</dbReference>
<evidence type="ECO:0000256" key="1">
    <source>
        <dbReference type="ARBA" id="ARBA00009928"/>
    </source>
</evidence>
<dbReference type="InterPro" id="IPR002227">
    <property type="entry name" value="Tyrosinase_Cu-bd"/>
</dbReference>
<dbReference type="InterPro" id="IPR008922">
    <property type="entry name" value="Di-copper_centre_dom_sf"/>
</dbReference>
<evidence type="ECO:0000256" key="2">
    <source>
        <dbReference type="ARBA" id="ARBA00022723"/>
    </source>
</evidence>
<dbReference type="Proteomes" id="UP000019141">
    <property type="component" value="Unassembled WGS sequence"/>
</dbReference>